<dbReference type="Gramene" id="Pp3c1_3200V3.3">
    <property type="protein sequence ID" value="Pp3c1_3200V3.3"/>
    <property type="gene ID" value="Pp3c1_3200"/>
</dbReference>
<dbReference type="STRING" id="3218.A9TWJ2"/>
<evidence type="ECO:0008006" key="4">
    <source>
        <dbReference type="Google" id="ProtNLM"/>
    </source>
</evidence>
<protein>
    <recommendedName>
        <fullName evidence="4">DUF3326 domain-containing protein</fullName>
    </recommendedName>
</protein>
<dbReference type="Pfam" id="PF11805">
    <property type="entry name" value="DUF3326"/>
    <property type="match status" value="1"/>
</dbReference>
<dbReference type="OMA" id="WGTIGNP"/>
<dbReference type="InterPro" id="IPR021763">
    <property type="entry name" value="DUF3326"/>
</dbReference>
<dbReference type="Gramene" id="Pp3c1_3200V3.2">
    <property type="protein sequence ID" value="Pp3c1_3200V3.2"/>
    <property type="gene ID" value="Pp3c1_3200"/>
</dbReference>
<evidence type="ECO:0000313" key="3">
    <source>
        <dbReference type="Proteomes" id="UP000006727"/>
    </source>
</evidence>
<dbReference type="GeneID" id="112286989"/>
<dbReference type="EnsemblPlants" id="Pp3c1_3200V3.1">
    <property type="protein sequence ID" value="Pp3c1_3200V3.1"/>
    <property type="gene ID" value="Pp3c1_3200"/>
</dbReference>
<dbReference type="Proteomes" id="UP000006727">
    <property type="component" value="Chromosome 1"/>
</dbReference>
<name>A9TWJ2_PHYPA</name>
<dbReference type="HOGENOM" id="CLU_035655_0_0_1"/>
<accession>A9TWJ2</accession>
<dbReference type="AlphaFoldDB" id="A9TWJ2"/>
<evidence type="ECO:0000313" key="1">
    <source>
        <dbReference type="EMBL" id="PNR61704.1"/>
    </source>
</evidence>
<dbReference type="EnsemblPlants" id="Pp3c1_3200V3.3">
    <property type="protein sequence ID" value="Pp3c1_3200V3.3"/>
    <property type="gene ID" value="Pp3c1_3200"/>
</dbReference>
<dbReference type="RefSeq" id="XP_073394299.1">
    <property type="nucleotide sequence ID" value="XM_073538198.1"/>
</dbReference>
<gene>
    <name evidence="2" type="primary">LOC112286989</name>
    <name evidence="1" type="ORF">PHYPA_000127</name>
</gene>
<sequence length="480" mass="50928">MVMASSSVLRAPIGSILDTGRISSVKDFASPPSGGYVQVISENSLVNSLKVGLSCLALSEKAVLKGVRWKGRMPARWNGVHQSKRLVAHARALGSSGIGQKPYTGVMIVPTGTGATIGGFAGDSLPVARAMSSVVDCLITHPNVLNGAMLHWPMASTLYVEGYALDRFAEGYWGLQPVHQNRVGLILDMGIEEELIQRHLQVADATRATLGLPVLEYTITDAPLQVEKWLDPRTGTSTGRLGRPDSLLRAVETLMKGASVDAVAVVGRFPDDSVDELVDYRQGQGVDVLAGVEAVISHMVVKEFGIPCAHAPALSPLPLDASISPRSAAEEIGYTFLPCVLAGLSKAPQFIERTNRSGAGTVWADDVDCVVVPANACGGEGTLALCRKSGRKPLLIAVEENETVLDDTPEKMGLVNVVRVANYWEAIGVIAAHKAGVDPKALRRSGVSHLHRLETPRHAEASRSALKGLEKAPIAMTGVR</sequence>
<dbReference type="PANTHER" id="PTHR36891:SF1">
    <property type="entry name" value="OS01G0127400 PROTEIN"/>
    <property type="match status" value="1"/>
</dbReference>
<dbReference type="EnsemblPlants" id="Pp3c1_3200V3.2">
    <property type="protein sequence ID" value="Pp3c1_3200V3.2"/>
    <property type="gene ID" value="Pp3c1_3200"/>
</dbReference>
<reference evidence="1 3" key="1">
    <citation type="journal article" date="2008" name="Science">
        <title>The Physcomitrella genome reveals evolutionary insights into the conquest of land by plants.</title>
        <authorList>
            <person name="Rensing S."/>
            <person name="Lang D."/>
            <person name="Zimmer A."/>
            <person name="Terry A."/>
            <person name="Salamov A."/>
            <person name="Shapiro H."/>
            <person name="Nishiyama T."/>
            <person name="Perroud P.-F."/>
            <person name="Lindquist E."/>
            <person name="Kamisugi Y."/>
            <person name="Tanahashi T."/>
            <person name="Sakakibara K."/>
            <person name="Fujita T."/>
            <person name="Oishi K."/>
            <person name="Shin-I T."/>
            <person name="Kuroki Y."/>
            <person name="Toyoda A."/>
            <person name="Suzuki Y."/>
            <person name="Hashimoto A."/>
            <person name="Yamaguchi K."/>
            <person name="Sugano A."/>
            <person name="Kohara Y."/>
            <person name="Fujiyama A."/>
            <person name="Anterola A."/>
            <person name="Aoki S."/>
            <person name="Ashton N."/>
            <person name="Barbazuk W.B."/>
            <person name="Barker E."/>
            <person name="Bennetzen J."/>
            <person name="Bezanilla M."/>
            <person name="Blankenship R."/>
            <person name="Cho S.H."/>
            <person name="Dutcher S."/>
            <person name="Estelle M."/>
            <person name="Fawcett J.A."/>
            <person name="Gundlach H."/>
            <person name="Hanada K."/>
            <person name="Heyl A."/>
            <person name="Hicks K.A."/>
            <person name="Hugh J."/>
            <person name="Lohr M."/>
            <person name="Mayer K."/>
            <person name="Melkozernov A."/>
            <person name="Murata T."/>
            <person name="Nelson D."/>
            <person name="Pils B."/>
            <person name="Prigge M."/>
            <person name="Reiss B."/>
            <person name="Renner T."/>
            <person name="Rombauts S."/>
            <person name="Rushton P."/>
            <person name="Sanderfoot A."/>
            <person name="Schween G."/>
            <person name="Shiu S.-H."/>
            <person name="Stueber K."/>
            <person name="Theodoulou F.L."/>
            <person name="Tu H."/>
            <person name="Van de Peer Y."/>
            <person name="Verrier P.J."/>
            <person name="Waters E."/>
            <person name="Wood A."/>
            <person name="Yang L."/>
            <person name="Cove D."/>
            <person name="Cuming A."/>
            <person name="Hasebe M."/>
            <person name="Lucas S."/>
            <person name="Mishler D.B."/>
            <person name="Reski R."/>
            <person name="Grigoriev I."/>
            <person name="Quatrano R.S."/>
            <person name="Boore J.L."/>
        </authorList>
    </citation>
    <scope>NUCLEOTIDE SEQUENCE [LARGE SCALE GENOMIC DNA]</scope>
    <source>
        <strain evidence="2 3">cv. Gransden 2004</strain>
    </source>
</reference>
<dbReference type="eggNOG" id="ENOG502QUTI">
    <property type="taxonomic scope" value="Eukaryota"/>
</dbReference>
<dbReference type="EnsemblPlants" id="Pp3c1_3200V3.5">
    <property type="protein sequence ID" value="Pp3c1_3200V3.5"/>
    <property type="gene ID" value="Pp3c1_3200"/>
</dbReference>
<dbReference type="Gramene" id="Pp3c1_3200V3.1">
    <property type="protein sequence ID" value="Pp3c1_3200V3.1"/>
    <property type="gene ID" value="Pp3c1_3200"/>
</dbReference>
<reference evidence="2" key="3">
    <citation type="submission" date="2020-12" db="UniProtKB">
        <authorList>
            <consortium name="EnsemblPlants"/>
        </authorList>
    </citation>
    <scope>IDENTIFICATION</scope>
</reference>
<dbReference type="EMBL" id="ABEU02000001">
    <property type="protein sequence ID" value="PNR61704.1"/>
    <property type="molecule type" value="Genomic_DNA"/>
</dbReference>
<organism evidence="1">
    <name type="scientific">Physcomitrium patens</name>
    <name type="common">Spreading-leaved earth moss</name>
    <name type="synonym">Physcomitrella patens</name>
    <dbReference type="NCBI Taxonomy" id="3218"/>
    <lineage>
        <taxon>Eukaryota</taxon>
        <taxon>Viridiplantae</taxon>
        <taxon>Streptophyta</taxon>
        <taxon>Embryophyta</taxon>
        <taxon>Bryophyta</taxon>
        <taxon>Bryophytina</taxon>
        <taxon>Bryopsida</taxon>
        <taxon>Funariidae</taxon>
        <taxon>Funariales</taxon>
        <taxon>Funariaceae</taxon>
        <taxon>Physcomitrium</taxon>
    </lineage>
</organism>
<proteinExistence type="predicted"/>
<dbReference type="PANTHER" id="PTHR36891">
    <property type="entry name" value="OS01G0127400 PROTEIN"/>
    <property type="match status" value="1"/>
</dbReference>
<evidence type="ECO:0000313" key="2">
    <source>
        <dbReference type="EnsemblPlants" id="Pp3c1_3200V3.1"/>
    </source>
</evidence>
<reference evidence="1 3" key="2">
    <citation type="journal article" date="2018" name="Plant J.">
        <title>The Physcomitrella patens chromosome-scale assembly reveals moss genome structure and evolution.</title>
        <authorList>
            <person name="Lang D."/>
            <person name="Ullrich K.K."/>
            <person name="Murat F."/>
            <person name="Fuchs J."/>
            <person name="Jenkins J."/>
            <person name="Haas F.B."/>
            <person name="Piednoel M."/>
            <person name="Gundlach H."/>
            <person name="Van Bel M."/>
            <person name="Meyberg R."/>
            <person name="Vives C."/>
            <person name="Morata J."/>
            <person name="Symeonidi A."/>
            <person name="Hiss M."/>
            <person name="Muchero W."/>
            <person name="Kamisugi Y."/>
            <person name="Saleh O."/>
            <person name="Blanc G."/>
            <person name="Decker E.L."/>
            <person name="van Gessel N."/>
            <person name="Grimwood J."/>
            <person name="Hayes R.D."/>
            <person name="Graham S.W."/>
            <person name="Gunter L.E."/>
            <person name="McDaniel S.F."/>
            <person name="Hoernstein S.N.W."/>
            <person name="Larsson A."/>
            <person name="Li F.W."/>
            <person name="Perroud P.F."/>
            <person name="Phillips J."/>
            <person name="Ranjan P."/>
            <person name="Rokshar D.S."/>
            <person name="Rothfels C.J."/>
            <person name="Schneider L."/>
            <person name="Shu S."/>
            <person name="Stevenson D.W."/>
            <person name="Thummler F."/>
            <person name="Tillich M."/>
            <person name="Villarreal Aguilar J.C."/>
            <person name="Widiez T."/>
            <person name="Wong G.K."/>
            <person name="Wymore A."/>
            <person name="Zhang Y."/>
            <person name="Zimmer A.D."/>
            <person name="Quatrano R.S."/>
            <person name="Mayer K.F.X."/>
            <person name="Goodstein D."/>
            <person name="Casacuberta J.M."/>
            <person name="Vandepoele K."/>
            <person name="Reski R."/>
            <person name="Cuming A.C."/>
            <person name="Tuskan G.A."/>
            <person name="Maumus F."/>
            <person name="Salse J."/>
            <person name="Schmutz J."/>
            <person name="Rensing S.A."/>
        </authorList>
    </citation>
    <scope>NUCLEOTIDE SEQUENCE [LARGE SCALE GENOMIC DNA]</scope>
    <source>
        <strain evidence="2 3">cv. Gransden 2004</strain>
    </source>
</reference>
<dbReference type="PaxDb" id="3218-PP1S347_28V6.1"/>
<dbReference type="OrthoDB" id="1562at2759"/>
<keyword evidence="3" id="KW-1185">Reference proteome</keyword>
<dbReference type="Gramene" id="Pp3c1_3200V3.5">
    <property type="protein sequence ID" value="Pp3c1_3200V3.5"/>
    <property type="gene ID" value="Pp3c1_3200"/>
</dbReference>